<proteinExistence type="predicted"/>
<dbReference type="Gene3D" id="1.25.40.10">
    <property type="entry name" value="Tetratricopeptide repeat domain"/>
    <property type="match status" value="1"/>
</dbReference>
<dbReference type="InterPro" id="IPR011990">
    <property type="entry name" value="TPR-like_helical_dom_sf"/>
</dbReference>
<evidence type="ECO:0000313" key="2">
    <source>
        <dbReference type="EMBL" id="KZO92053.1"/>
    </source>
</evidence>
<organism evidence="2 3">
    <name type="scientific">Calocera viscosa (strain TUFC12733)</name>
    <dbReference type="NCBI Taxonomy" id="1330018"/>
    <lineage>
        <taxon>Eukaryota</taxon>
        <taxon>Fungi</taxon>
        <taxon>Dikarya</taxon>
        <taxon>Basidiomycota</taxon>
        <taxon>Agaricomycotina</taxon>
        <taxon>Dacrymycetes</taxon>
        <taxon>Dacrymycetales</taxon>
        <taxon>Dacrymycetaceae</taxon>
        <taxon>Calocera</taxon>
    </lineage>
</organism>
<evidence type="ECO:0000256" key="1">
    <source>
        <dbReference type="SAM" id="MobiDB-lite"/>
    </source>
</evidence>
<dbReference type="Proteomes" id="UP000076738">
    <property type="component" value="Unassembled WGS sequence"/>
</dbReference>
<reference evidence="2 3" key="1">
    <citation type="journal article" date="2016" name="Mol. Biol. Evol.">
        <title>Comparative Genomics of Early-Diverging Mushroom-Forming Fungi Provides Insights into the Origins of Lignocellulose Decay Capabilities.</title>
        <authorList>
            <person name="Nagy L.G."/>
            <person name="Riley R."/>
            <person name="Tritt A."/>
            <person name="Adam C."/>
            <person name="Daum C."/>
            <person name="Floudas D."/>
            <person name="Sun H."/>
            <person name="Yadav J.S."/>
            <person name="Pangilinan J."/>
            <person name="Larsson K.H."/>
            <person name="Matsuura K."/>
            <person name="Barry K."/>
            <person name="Labutti K."/>
            <person name="Kuo R."/>
            <person name="Ohm R.A."/>
            <person name="Bhattacharya S.S."/>
            <person name="Shirouzu T."/>
            <person name="Yoshinaga Y."/>
            <person name="Martin F.M."/>
            <person name="Grigoriev I.V."/>
            <person name="Hibbett D.S."/>
        </authorList>
    </citation>
    <scope>NUCLEOTIDE SEQUENCE [LARGE SCALE GENOMIC DNA]</scope>
    <source>
        <strain evidence="2 3">TUFC12733</strain>
    </source>
</reference>
<feature type="region of interest" description="Disordered" evidence="1">
    <location>
        <begin position="184"/>
        <end position="227"/>
    </location>
</feature>
<gene>
    <name evidence="2" type="ORF">CALVIDRAFT_557752</name>
</gene>
<dbReference type="AlphaFoldDB" id="A0A167HWD8"/>
<accession>A0A167HWD8</accession>
<evidence type="ECO:0000313" key="3">
    <source>
        <dbReference type="Proteomes" id="UP000076738"/>
    </source>
</evidence>
<feature type="compositionally biased region" description="Polar residues" evidence="1">
    <location>
        <begin position="199"/>
        <end position="212"/>
    </location>
</feature>
<dbReference type="EMBL" id="KV417314">
    <property type="protein sequence ID" value="KZO92053.1"/>
    <property type="molecule type" value="Genomic_DNA"/>
</dbReference>
<name>A0A167HWD8_CALVF</name>
<keyword evidence="3" id="KW-1185">Reference proteome</keyword>
<sequence length="237" mass="27159">MVPEEPGWDDFVERQCRTLLMTVYFSTDQFDEAVALWKAFPEERRFEHYVLSSFIDGCGRHYKARIPEEAWDAMRARRQPTANEWGAWVECLCRHSQASFARAWDILLFQMGTDGGVPAADLGFARTILSFASKDSALEDTKGMIKTYLPDVWLQLRAVMLVDPSSNREQEKALFLTATMDPSSLSRQNQALKQERPQQRLNRSQESPQSPKQPLAAESQRGEPVSRTYTLWTTQCA</sequence>
<protein>
    <submittedName>
        <fullName evidence="2">Uncharacterized protein</fullName>
    </submittedName>
</protein>